<name>A0A5B7IDN1_PORTR</name>
<feature type="transmembrane region" description="Helical" evidence="2">
    <location>
        <begin position="290"/>
        <end position="310"/>
    </location>
</feature>
<feature type="transmembrane region" description="Helical" evidence="2">
    <location>
        <begin position="250"/>
        <end position="270"/>
    </location>
</feature>
<dbReference type="Proteomes" id="UP000324222">
    <property type="component" value="Unassembled WGS sequence"/>
</dbReference>
<keyword evidence="2" id="KW-0472">Membrane</keyword>
<evidence type="ECO:0000313" key="4">
    <source>
        <dbReference type="Proteomes" id="UP000324222"/>
    </source>
</evidence>
<feature type="region of interest" description="Disordered" evidence="1">
    <location>
        <begin position="135"/>
        <end position="158"/>
    </location>
</feature>
<keyword evidence="4" id="KW-1185">Reference proteome</keyword>
<evidence type="ECO:0000256" key="1">
    <source>
        <dbReference type="SAM" id="MobiDB-lite"/>
    </source>
</evidence>
<feature type="compositionally biased region" description="Basic and acidic residues" evidence="1">
    <location>
        <begin position="176"/>
        <end position="185"/>
    </location>
</feature>
<keyword evidence="2" id="KW-1133">Transmembrane helix</keyword>
<proteinExistence type="predicted"/>
<feature type="transmembrane region" description="Helical" evidence="2">
    <location>
        <begin position="349"/>
        <end position="372"/>
    </location>
</feature>
<organism evidence="3 4">
    <name type="scientific">Portunus trituberculatus</name>
    <name type="common">Swimming crab</name>
    <name type="synonym">Neptunus trituberculatus</name>
    <dbReference type="NCBI Taxonomy" id="210409"/>
    <lineage>
        <taxon>Eukaryota</taxon>
        <taxon>Metazoa</taxon>
        <taxon>Ecdysozoa</taxon>
        <taxon>Arthropoda</taxon>
        <taxon>Crustacea</taxon>
        <taxon>Multicrustacea</taxon>
        <taxon>Malacostraca</taxon>
        <taxon>Eumalacostraca</taxon>
        <taxon>Eucarida</taxon>
        <taxon>Decapoda</taxon>
        <taxon>Pleocyemata</taxon>
        <taxon>Brachyura</taxon>
        <taxon>Eubrachyura</taxon>
        <taxon>Portunoidea</taxon>
        <taxon>Portunidae</taxon>
        <taxon>Portuninae</taxon>
        <taxon>Portunus</taxon>
    </lineage>
</organism>
<evidence type="ECO:0000256" key="2">
    <source>
        <dbReference type="SAM" id="Phobius"/>
    </source>
</evidence>
<protein>
    <submittedName>
        <fullName evidence="3">Uncharacterized protein</fullName>
    </submittedName>
</protein>
<reference evidence="3 4" key="1">
    <citation type="submission" date="2019-05" db="EMBL/GenBank/DDBJ databases">
        <title>Another draft genome of Portunus trituberculatus and its Hox gene families provides insights of decapod evolution.</title>
        <authorList>
            <person name="Jeong J.-H."/>
            <person name="Song I."/>
            <person name="Kim S."/>
            <person name="Choi T."/>
            <person name="Kim D."/>
            <person name="Ryu S."/>
            <person name="Kim W."/>
        </authorList>
    </citation>
    <scope>NUCLEOTIDE SEQUENCE [LARGE SCALE GENOMIC DNA]</scope>
    <source>
        <tissue evidence="3">Muscle</tissue>
    </source>
</reference>
<feature type="region of interest" description="Disordered" evidence="1">
    <location>
        <begin position="87"/>
        <end position="120"/>
    </location>
</feature>
<dbReference type="EMBL" id="VSRR010059921">
    <property type="protein sequence ID" value="MPC82490.1"/>
    <property type="molecule type" value="Genomic_DNA"/>
</dbReference>
<feature type="compositionally biased region" description="Basic and acidic residues" evidence="1">
    <location>
        <begin position="97"/>
        <end position="109"/>
    </location>
</feature>
<accession>A0A5B7IDN1</accession>
<dbReference type="AlphaFoldDB" id="A0A5B7IDN1"/>
<feature type="region of interest" description="Disordered" evidence="1">
    <location>
        <begin position="176"/>
        <end position="203"/>
    </location>
</feature>
<comment type="caution">
    <text evidence="3">The sequence shown here is derived from an EMBL/GenBank/DDBJ whole genome shotgun (WGS) entry which is preliminary data.</text>
</comment>
<feature type="compositionally biased region" description="Polar residues" evidence="1">
    <location>
        <begin position="18"/>
        <end position="43"/>
    </location>
</feature>
<feature type="compositionally biased region" description="Basic and acidic residues" evidence="1">
    <location>
        <begin position="138"/>
        <end position="155"/>
    </location>
</feature>
<feature type="transmembrane region" description="Helical" evidence="2">
    <location>
        <begin position="317"/>
        <end position="337"/>
    </location>
</feature>
<keyword evidence="2" id="KW-0812">Transmembrane</keyword>
<sequence>MSPLPRTGEQGGSGGGKVNTQDETVKVSRTPTSHGSLPAPTTQHENKTKKKRKFCCSGWFSWKKRKEKRVLTQSRERREKEVLRKMTTVEEGEESDAFDHQSLRHEGNTPERLTNGIKSQSLKNSRVWQRLRKTRKATGKEKNSYLKDRDLQREGKTRHRTNRYSYYGYGTFSAPRGKDSRDTKRLKNKYTQTDSHSHKMVTRSKHRIYRNDQRMVNSTSSYTSDEEIFLVQTRDTVQEKKGVRRGMKCCMFLCFILAALAFAWTVYAFSEEIYYSIAIIPPWEPLRVSLIGAALLWVCACFVFCCLRSGLPLRTELFGAFILVLFNMSLVYVTRHFSPYLDRFRELEGWWLVSLLTPLLFVACFTCFMTTYRI</sequence>
<gene>
    <name evidence="3" type="ORF">E2C01_077160</name>
</gene>
<evidence type="ECO:0000313" key="3">
    <source>
        <dbReference type="EMBL" id="MPC82490.1"/>
    </source>
</evidence>
<feature type="region of interest" description="Disordered" evidence="1">
    <location>
        <begin position="1"/>
        <end position="50"/>
    </location>
</feature>